<keyword evidence="2" id="KW-0732">Signal</keyword>
<accession>A0A224YLJ2</accession>
<organism evidence="3">
    <name type="scientific">Rhipicephalus zambeziensis</name>
    <dbReference type="NCBI Taxonomy" id="60191"/>
    <lineage>
        <taxon>Eukaryota</taxon>
        <taxon>Metazoa</taxon>
        <taxon>Ecdysozoa</taxon>
        <taxon>Arthropoda</taxon>
        <taxon>Chelicerata</taxon>
        <taxon>Arachnida</taxon>
        <taxon>Acari</taxon>
        <taxon>Parasitiformes</taxon>
        <taxon>Ixodida</taxon>
        <taxon>Ixodoidea</taxon>
        <taxon>Ixodidae</taxon>
        <taxon>Rhipicephalinae</taxon>
        <taxon>Rhipicephalus</taxon>
        <taxon>Rhipicephalus</taxon>
    </lineage>
</organism>
<feature type="chain" id="PRO_5013144096" evidence="2">
    <location>
        <begin position="22"/>
        <end position="204"/>
    </location>
</feature>
<proteinExistence type="predicted"/>
<evidence type="ECO:0000256" key="2">
    <source>
        <dbReference type="SAM" id="SignalP"/>
    </source>
</evidence>
<evidence type="ECO:0000256" key="1">
    <source>
        <dbReference type="SAM" id="MobiDB-lite"/>
    </source>
</evidence>
<name>A0A224YLJ2_9ACAR</name>
<feature type="signal peptide" evidence="2">
    <location>
        <begin position="1"/>
        <end position="21"/>
    </location>
</feature>
<protein>
    <submittedName>
        <fullName evidence="3">Lipocalin</fullName>
    </submittedName>
</protein>
<dbReference type="EMBL" id="GFPF01003957">
    <property type="protein sequence ID" value="MAA15103.1"/>
    <property type="molecule type" value="Transcribed_RNA"/>
</dbReference>
<feature type="compositionally biased region" description="Basic and acidic residues" evidence="1">
    <location>
        <begin position="183"/>
        <end position="204"/>
    </location>
</feature>
<reference evidence="3" key="1">
    <citation type="journal article" date="2017" name="Parasit. Vectors">
        <title>Sialotranscriptomics of Rhipicephalus zambeziensis reveals intricate expression profiles of secretory proteins and suggests tight temporal transcriptional regulation during blood-feeding.</title>
        <authorList>
            <person name="de Castro M.H."/>
            <person name="de Klerk D."/>
            <person name="Pienaar R."/>
            <person name="Rees D.J.G."/>
            <person name="Mans B.J."/>
        </authorList>
    </citation>
    <scope>NUCLEOTIDE SEQUENCE</scope>
    <source>
        <tissue evidence="3">Salivary glands</tissue>
    </source>
</reference>
<dbReference type="AlphaFoldDB" id="A0A224YLJ2"/>
<sequence>MRLRSSFHIFLLAFYLTTAECKPPFVNKIYNIRKFLRTHLPIWTFVTTGGSHCLCQADVTQHIDEKGISYIHYFLSQGHFLRHTRMSGYFHKKNIMYVKPYGSGIDVMHEVVYIDKIHKCAVVKVSSMISPGSRMNKLDLRVWNSSSVATSARPCLPEFRRLARIEHLVYKDMCQNVLGRGRPSQDQDVDGRKNPQDHVCRNYG</sequence>
<feature type="region of interest" description="Disordered" evidence="1">
    <location>
        <begin position="181"/>
        <end position="204"/>
    </location>
</feature>
<evidence type="ECO:0000313" key="3">
    <source>
        <dbReference type="EMBL" id="MAA15103.1"/>
    </source>
</evidence>